<gene>
    <name evidence="2" type="ORF">H7F51_16520</name>
</gene>
<evidence type="ECO:0000313" key="3">
    <source>
        <dbReference type="Proteomes" id="UP000566813"/>
    </source>
</evidence>
<evidence type="ECO:0000256" key="1">
    <source>
        <dbReference type="SAM" id="SignalP"/>
    </source>
</evidence>
<feature type="chain" id="PRO_5030653193" evidence="1">
    <location>
        <begin position="22"/>
        <end position="324"/>
    </location>
</feature>
<dbReference type="RefSeq" id="WP_185665425.1">
    <property type="nucleotide sequence ID" value="NZ_JACLAW010000015.1"/>
</dbReference>
<proteinExistence type="predicted"/>
<sequence length="324" mass="35315">MKRSLASAAAAMALIGYGGGAMPGAAAQPAPSNVATAQPPAAEEGYRPVEGPHTLNPGEWPAHYPFADRSEAAIAAPEVHSVRYVDAKVRLVEVGYFPGVVGNVHGHPFPSVFAVDAPVPKSTNTMTDPKRNMIAAVGQAPEGAAYPICRAATPQFPHHETNLDTWPHHFLRLEFKRIDGKGLAARWRDWYRYTQVGPDGTRLLYEDDHARLVEVLVRPGETRRVPASAYPAVIAYDIAGTPAPVAKGGHASPPLSAFETLGCATTGPAPVQTTRNTSAVPIHYYRIEFKRIDGDGLKDHWQEWYPWMKVLEDAYERSPNPRNF</sequence>
<evidence type="ECO:0000313" key="2">
    <source>
        <dbReference type="EMBL" id="MBC2667125.1"/>
    </source>
</evidence>
<reference evidence="2 3" key="1">
    <citation type="submission" date="2020-08" db="EMBL/GenBank/DDBJ databases">
        <title>The genome sequence of type strain Novosphingobium flavum NBRC 111647.</title>
        <authorList>
            <person name="Liu Y."/>
        </authorList>
    </citation>
    <scope>NUCLEOTIDE SEQUENCE [LARGE SCALE GENOMIC DNA]</scope>
    <source>
        <strain evidence="2 3">NBRC 111647</strain>
    </source>
</reference>
<dbReference type="EMBL" id="JACLAW010000015">
    <property type="protein sequence ID" value="MBC2667125.1"/>
    <property type="molecule type" value="Genomic_DNA"/>
</dbReference>
<comment type="caution">
    <text evidence="2">The sequence shown here is derived from an EMBL/GenBank/DDBJ whole genome shotgun (WGS) entry which is preliminary data.</text>
</comment>
<keyword evidence="3" id="KW-1185">Reference proteome</keyword>
<dbReference type="Proteomes" id="UP000566813">
    <property type="component" value="Unassembled WGS sequence"/>
</dbReference>
<dbReference type="InterPro" id="IPR014710">
    <property type="entry name" value="RmlC-like_jellyroll"/>
</dbReference>
<accession>A0A7X1KN98</accession>
<name>A0A7X1KN98_9SPHN</name>
<keyword evidence="1" id="KW-0732">Signal</keyword>
<feature type="signal peptide" evidence="1">
    <location>
        <begin position="1"/>
        <end position="21"/>
    </location>
</feature>
<dbReference type="AlphaFoldDB" id="A0A7X1KN98"/>
<organism evidence="2 3">
    <name type="scientific">Novosphingobium flavum</name>
    <dbReference type="NCBI Taxonomy" id="1778672"/>
    <lineage>
        <taxon>Bacteria</taxon>
        <taxon>Pseudomonadati</taxon>
        <taxon>Pseudomonadota</taxon>
        <taxon>Alphaproteobacteria</taxon>
        <taxon>Sphingomonadales</taxon>
        <taxon>Sphingomonadaceae</taxon>
        <taxon>Novosphingobium</taxon>
    </lineage>
</organism>
<protein>
    <submittedName>
        <fullName evidence="2">Uncharacterized protein</fullName>
    </submittedName>
</protein>
<dbReference type="Gene3D" id="2.60.120.10">
    <property type="entry name" value="Jelly Rolls"/>
    <property type="match status" value="2"/>
</dbReference>